<sequence>MHETMYGAQENAEFLNNPEVKKIAQEAEKLNQHLEYIPWLDKENKHRFLSEVMGARPDVVERQMGAPIDIYYDREENICIYCEDVELESGSLGMTYWKKATVAYGDTDSQNFLDKTGVDPKLVYLSAAVAPIEYYYKLLDQSASDKMKLANVRFTVSRKDTLEVLNTSGGGPDVIQIETKYYENFFKNALNGSVEEFKDDYDVTEAKFFHEYVHILNYEYINDSKEEYTQMAEFLWNPTTNIFKQHFNMMKDRLSKNVINDNTDAVSEIYDDPFIKVTSKILLNELYDRGSIGKLDTKEKVLEVYRDLDKYYAQIDKEERIQILSKYLKINIGSLKDEINNITEKLSLPY</sequence>
<organism evidence="1 2">
    <name type="scientific">candidate division WWE3 bacterium GW2011_GWB1_42_6</name>
    <dbReference type="NCBI Taxonomy" id="1619115"/>
    <lineage>
        <taxon>Bacteria</taxon>
        <taxon>Katanobacteria</taxon>
    </lineage>
</organism>
<protein>
    <submittedName>
        <fullName evidence="1">Uncharacterized protein</fullName>
    </submittedName>
</protein>
<dbReference type="AlphaFoldDB" id="A0A0G1AW51"/>
<gene>
    <name evidence="1" type="ORF">UV35_C0046G0002</name>
</gene>
<dbReference type="EMBL" id="LCED01000046">
    <property type="protein sequence ID" value="KKS65247.1"/>
    <property type="molecule type" value="Genomic_DNA"/>
</dbReference>
<evidence type="ECO:0000313" key="1">
    <source>
        <dbReference type="EMBL" id="KKS65247.1"/>
    </source>
</evidence>
<dbReference type="Proteomes" id="UP000033848">
    <property type="component" value="Unassembled WGS sequence"/>
</dbReference>
<accession>A0A0G1AW51</accession>
<reference evidence="1 2" key="1">
    <citation type="journal article" date="2015" name="Nature">
        <title>rRNA introns, odd ribosomes, and small enigmatic genomes across a large radiation of phyla.</title>
        <authorList>
            <person name="Brown C.T."/>
            <person name="Hug L.A."/>
            <person name="Thomas B.C."/>
            <person name="Sharon I."/>
            <person name="Castelle C.J."/>
            <person name="Singh A."/>
            <person name="Wilkins M.J."/>
            <person name="Williams K.H."/>
            <person name="Banfield J.F."/>
        </authorList>
    </citation>
    <scope>NUCLEOTIDE SEQUENCE [LARGE SCALE GENOMIC DNA]</scope>
</reference>
<name>A0A0G1AW51_UNCKA</name>
<comment type="caution">
    <text evidence="1">The sequence shown here is derived from an EMBL/GenBank/DDBJ whole genome shotgun (WGS) entry which is preliminary data.</text>
</comment>
<proteinExistence type="predicted"/>
<evidence type="ECO:0000313" key="2">
    <source>
        <dbReference type="Proteomes" id="UP000033848"/>
    </source>
</evidence>